<dbReference type="PROSITE" id="PS50837">
    <property type="entry name" value="NACHT"/>
    <property type="match status" value="1"/>
</dbReference>
<dbReference type="SUPFAM" id="SSF52540">
    <property type="entry name" value="P-loop containing nucleoside triphosphate hydrolases"/>
    <property type="match status" value="1"/>
</dbReference>
<comment type="similarity">
    <text evidence="2">Belongs to the NLRP family.</text>
</comment>
<evidence type="ECO:0000256" key="3">
    <source>
        <dbReference type="ARBA" id="ARBA00022490"/>
    </source>
</evidence>
<dbReference type="CTD" id="64127"/>
<evidence type="ECO:0000256" key="2">
    <source>
        <dbReference type="ARBA" id="ARBA00008665"/>
    </source>
</evidence>
<feature type="domain" description="CARD" evidence="10">
    <location>
        <begin position="10"/>
        <end position="79"/>
    </location>
</feature>
<keyword evidence="9" id="KW-0391">Immunity</keyword>
<dbReference type="Gene3D" id="3.80.10.10">
    <property type="entry name" value="Ribonuclease Inhibitor"/>
    <property type="match status" value="1"/>
</dbReference>
<dbReference type="Pfam" id="PF05729">
    <property type="entry name" value="NACHT"/>
    <property type="match status" value="1"/>
</dbReference>
<dbReference type="SUPFAM" id="SSF52047">
    <property type="entry name" value="RNI-like"/>
    <property type="match status" value="1"/>
</dbReference>
<dbReference type="Gene3D" id="1.10.533.10">
    <property type="entry name" value="Death Domain, Fas"/>
    <property type="match status" value="2"/>
</dbReference>
<dbReference type="GO" id="GO:0061702">
    <property type="term" value="C:canonical inflammasome complex"/>
    <property type="evidence" value="ECO:0007669"/>
    <property type="project" value="UniProtKB-SubCell"/>
</dbReference>
<feature type="domain" description="CARD" evidence="10">
    <location>
        <begin position="110"/>
        <end position="184"/>
    </location>
</feature>
<evidence type="ECO:0000313" key="13">
    <source>
        <dbReference type="RefSeq" id="XP_032833592.1"/>
    </source>
</evidence>
<dbReference type="InterPro" id="IPR027417">
    <property type="entry name" value="P-loop_NTPase"/>
</dbReference>
<dbReference type="InterPro" id="IPR011029">
    <property type="entry name" value="DEATH-like_dom_sf"/>
</dbReference>
<dbReference type="SUPFAM" id="SSF47986">
    <property type="entry name" value="DEATH domain"/>
    <property type="match status" value="2"/>
</dbReference>
<dbReference type="InterPro" id="IPR001611">
    <property type="entry name" value="Leu-rich_rpt"/>
</dbReference>
<dbReference type="GO" id="GO:0042981">
    <property type="term" value="P:regulation of apoptotic process"/>
    <property type="evidence" value="ECO:0007669"/>
    <property type="project" value="InterPro"/>
</dbReference>
<dbReference type="InterPro" id="IPR032675">
    <property type="entry name" value="LRR_dom_sf"/>
</dbReference>
<keyword evidence="4" id="KW-0399">Innate immunity</keyword>
<dbReference type="KEGG" id="pmrn:116956254"/>
<evidence type="ECO:0000259" key="10">
    <source>
        <dbReference type="PROSITE" id="PS50209"/>
    </source>
</evidence>
<keyword evidence="7" id="KW-0067">ATP-binding</keyword>
<keyword evidence="3" id="KW-0963">Cytoplasm</keyword>
<keyword evidence="5" id="KW-0677">Repeat</keyword>
<evidence type="ECO:0000256" key="9">
    <source>
        <dbReference type="ARBA" id="ARBA00022859"/>
    </source>
</evidence>
<dbReference type="GO" id="GO:0005524">
    <property type="term" value="F:ATP binding"/>
    <property type="evidence" value="ECO:0007669"/>
    <property type="project" value="UniProtKB-KW"/>
</dbReference>
<feature type="domain" description="NACHT" evidence="11">
    <location>
        <begin position="270"/>
        <end position="413"/>
    </location>
</feature>
<evidence type="ECO:0000256" key="7">
    <source>
        <dbReference type="ARBA" id="ARBA00022840"/>
    </source>
</evidence>
<dbReference type="InterPro" id="IPR050637">
    <property type="entry name" value="NLRP_innate_immun_reg"/>
</dbReference>
<gene>
    <name evidence="13" type="primary">LOC116956254</name>
</gene>
<dbReference type="SMART" id="SM00368">
    <property type="entry name" value="LRR_RI"/>
    <property type="match status" value="6"/>
</dbReference>
<evidence type="ECO:0000256" key="5">
    <source>
        <dbReference type="ARBA" id="ARBA00022737"/>
    </source>
</evidence>
<evidence type="ECO:0000259" key="11">
    <source>
        <dbReference type="PROSITE" id="PS50837"/>
    </source>
</evidence>
<dbReference type="PROSITE" id="PS50209">
    <property type="entry name" value="CARD"/>
    <property type="match status" value="2"/>
</dbReference>
<evidence type="ECO:0000256" key="8">
    <source>
        <dbReference type="ARBA" id="ARBA00022843"/>
    </source>
</evidence>
<reference evidence="13" key="1">
    <citation type="submission" date="2025-08" db="UniProtKB">
        <authorList>
            <consortium name="RefSeq"/>
        </authorList>
    </citation>
    <scope>IDENTIFICATION</scope>
    <source>
        <tissue evidence="13">Sperm</tissue>
    </source>
</reference>
<protein>
    <submittedName>
        <fullName evidence="13">Nucleotide-binding oligomerization domain-containing protein 1-like isoform X1</fullName>
    </submittedName>
</protein>
<keyword evidence="12" id="KW-1185">Reference proteome</keyword>
<dbReference type="RefSeq" id="XP_032833592.1">
    <property type="nucleotide sequence ID" value="XM_032977701.1"/>
</dbReference>
<comment type="subcellular location">
    <subcellularLocation>
        <location evidence="1">Cytoplasm</location>
    </subcellularLocation>
</comment>
<dbReference type="PANTHER" id="PTHR45690">
    <property type="entry name" value="NACHT, LRR AND PYD DOMAINS-CONTAINING PROTEIN 12"/>
    <property type="match status" value="1"/>
</dbReference>
<evidence type="ECO:0000313" key="12">
    <source>
        <dbReference type="Proteomes" id="UP001318040"/>
    </source>
</evidence>
<organism evidence="12 13">
    <name type="scientific">Petromyzon marinus</name>
    <name type="common">Sea lamprey</name>
    <dbReference type="NCBI Taxonomy" id="7757"/>
    <lineage>
        <taxon>Eukaryota</taxon>
        <taxon>Metazoa</taxon>
        <taxon>Chordata</taxon>
        <taxon>Craniata</taxon>
        <taxon>Vertebrata</taxon>
        <taxon>Cyclostomata</taxon>
        <taxon>Hyperoartia</taxon>
        <taxon>Petromyzontiformes</taxon>
        <taxon>Petromyzontidae</taxon>
        <taxon>Petromyzon</taxon>
    </lineage>
</organism>
<dbReference type="PANTHER" id="PTHR45690:SF19">
    <property type="entry name" value="NACHT, LRR AND PYD DOMAINS-CONTAINING PROTEIN 3"/>
    <property type="match status" value="1"/>
</dbReference>
<evidence type="ECO:0000256" key="4">
    <source>
        <dbReference type="ARBA" id="ARBA00022588"/>
    </source>
</evidence>
<evidence type="ECO:0000256" key="1">
    <source>
        <dbReference type="ARBA" id="ARBA00004496"/>
    </source>
</evidence>
<dbReference type="Pfam" id="PF13516">
    <property type="entry name" value="LRR_6"/>
    <property type="match status" value="1"/>
</dbReference>
<accession>A0AAJ7UC84</accession>
<evidence type="ECO:0000256" key="6">
    <source>
        <dbReference type="ARBA" id="ARBA00022741"/>
    </source>
</evidence>
<dbReference type="Gene3D" id="3.40.50.300">
    <property type="entry name" value="P-loop containing nucleotide triphosphate hydrolases"/>
    <property type="match status" value="1"/>
</dbReference>
<dbReference type="AlphaFoldDB" id="A0AAJ7UC84"/>
<dbReference type="InterPro" id="IPR001315">
    <property type="entry name" value="CARD"/>
</dbReference>
<dbReference type="GO" id="GO:0045087">
    <property type="term" value="P:innate immune response"/>
    <property type="evidence" value="ECO:0007669"/>
    <property type="project" value="UniProtKB-KW"/>
</dbReference>
<keyword evidence="8" id="KW-0832">Ubl conjugation</keyword>
<sequence length="1083" mass="118508">MAGAGWTSQRFLKSQRERLPRAMAPCVASVLDSMVAWGFINHEEHEDVDYRRPTEAARHLLTIAEGKGEEVEQALLLALWVRGCVEPPAEMRAPLVALRDELDARCAACVGEDPEARLRRIRPALVESFDDVGKVVEELVQQGALSAEDHEKILLPSYTRPEQVRTLLNLLDAKGPQSATAFLNLVDVEKITEQGPLKPPVHAFRRKLQDHHETSSRHLLAYSRREHALLDDVYVEVQLQALMQPGRPSESVTLDSLARGEWTSDRERKDVLLVTGDAGSGKTTLLQRLTGEWSRGRLLSCFELVFAFGCGQLNVVKKELSLRELLFNHCCSPGDGGGGGLDVVVRYIAGHPEKVLFCFDAIDEFREDFLAEGRVCASTEEPVPMADLLKNLLQGNVLRGSKKIVTARTGASLQPLDVHVCRRVAIAGFSDDAVLRYQQKFHSEEGARRNACELIRTNPDIRSLCQVPLYCWIVSKCYDRIGGRGGVSTVTEIYLSMLEVFLTRGESKAAPTSRATLFRANRDALLRIGKLAHVGLLAARTSFTTPDLDACGVTQRDLALGATVHTRRYLGFGEGDVFGFVHFTVQALFAALYAVAGAELGPDALLAHFPNAVRPKAVRRAVGALGSCVAAAAEAPPGPGAAPSRPLAGSGGANLRAVCQFASGLLSKRHGELLACLADKASVRRKRAAVRKQLRRSVKDHVRRLDDRDGHLTPDFVWVLRWLFEFQEEKVARKAARDFAGGHVKLNYTSLGPADCTCLSYLLRHLPRPVIAELDNNFIGDLGLQQLLPCIGKFSELRLSINRITDRGVDILIPELIKHNIVTFLGLYKNQLTDESTPLLAELVTKSSHLKTLALGENRITGDGMVPLANAIKHSKSLKLILLWGNAVGDRGAECLADALEVNATLEFISLVSNKVGHAGVARLADVLHRNSTLKTLWLGENDLGDEEAFLLADCLKSNKGLKELWLNKNKITMSGARALLDALEDNATVEKVIASKCPLGGGVQRSAREGPSDGLNLLVLSRRNFTRRINQGALHRINDGTTTCECSGGNEANEMDERKQWGGGESVMVMRGFGESEIDGSK</sequence>
<dbReference type="Proteomes" id="UP001318040">
    <property type="component" value="Chromosome 64"/>
</dbReference>
<proteinExistence type="inferred from homology"/>
<dbReference type="InterPro" id="IPR007111">
    <property type="entry name" value="NACHT_NTPase"/>
</dbReference>
<keyword evidence="6" id="KW-0547">Nucleotide-binding</keyword>
<dbReference type="CDD" id="cd01671">
    <property type="entry name" value="CARD"/>
    <property type="match status" value="2"/>
</dbReference>
<name>A0AAJ7UC84_PETMA</name>
<dbReference type="Pfam" id="PF00619">
    <property type="entry name" value="CARD"/>
    <property type="match status" value="2"/>
</dbReference>